<organism evidence="2 3">
    <name type="scientific">Lymnaea stagnalis</name>
    <name type="common">Great pond snail</name>
    <name type="synonym">Helix stagnalis</name>
    <dbReference type="NCBI Taxonomy" id="6523"/>
    <lineage>
        <taxon>Eukaryota</taxon>
        <taxon>Metazoa</taxon>
        <taxon>Spiralia</taxon>
        <taxon>Lophotrochozoa</taxon>
        <taxon>Mollusca</taxon>
        <taxon>Gastropoda</taxon>
        <taxon>Heterobranchia</taxon>
        <taxon>Euthyneura</taxon>
        <taxon>Panpulmonata</taxon>
        <taxon>Hygrophila</taxon>
        <taxon>Lymnaeoidea</taxon>
        <taxon>Lymnaeidae</taxon>
        <taxon>Lymnaea</taxon>
    </lineage>
</organism>
<gene>
    <name evidence="2" type="ORF">GSLYS_00022129001</name>
</gene>
<feature type="non-terminal residue" evidence="2">
    <location>
        <position position="261"/>
    </location>
</feature>
<sequence>MFLSSTATEPIPKRNKIAVKSPAAGSKSQTRSKSPKAKSPKAKSTALKVLNKSTTQSKKTPWTSSSQNNNTNSVDLDDSDSDDFEGTSSGSCRRPVKKNNPTNSVVYDNNNYDSDCFEVTSSGSCREPVKQKHPKKPVDHDNSDEYEGTSSGSSRKPVENSDITGSSPLLRVSRSLFNVHKSSDRIHNNNKDQVTNHSSMEQEAGQVLIRSMRNGVHVAVQTEQTESESESDVFTRTSSTFHQNVHKLIEKITETDIGDVS</sequence>
<proteinExistence type="predicted"/>
<keyword evidence="3" id="KW-1185">Reference proteome</keyword>
<feature type="compositionally biased region" description="Polar residues" evidence="1">
    <location>
        <begin position="99"/>
        <end position="124"/>
    </location>
</feature>
<reference evidence="2 3" key="1">
    <citation type="submission" date="2024-04" db="EMBL/GenBank/DDBJ databases">
        <authorList>
            <consortium name="Genoscope - CEA"/>
            <person name="William W."/>
        </authorList>
    </citation>
    <scope>NUCLEOTIDE SEQUENCE [LARGE SCALE GENOMIC DNA]</scope>
</reference>
<evidence type="ECO:0000256" key="1">
    <source>
        <dbReference type="SAM" id="MobiDB-lite"/>
    </source>
</evidence>
<comment type="caution">
    <text evidence="2">The sequence shown here is derived from an EMBL/GenBank/DDBJ whole genome shotgun (WGS) entry which is preliminary data.</text>
</comment>
<dbReference type="EMBL" id="CAXITT010001759">
    <property type="protein sequence ID" value="CAL1548812.1"/>
    <property type="molecule type" value="Genomic_DNA"/>
</dbReference>
<feature type="region of interest" description="Disordered" evidence="1">
    <location>
        <begin position="1"/>
        <end position="167"/>
    </location>
</feature>
<feature type="compositionally biased region" description="Low complexity" evidence="1">
    <location>
        <begin position="63"/>
        <end position="74"/>
    </location>
</feature>
<evidence type="ECO:0000313" key="2">
    <source>
        <dbReference type="EMBL" id="CAL1548812.1"/>
    </source>
</evidence>
<protein>
    <submittedName>
        <fullName evidence="2">Uncharacterized protein</fullName>
    </submittedName>
</protein>
<feature type="compositionally biased region" description="Polar residues" evidence="1">
    <location>
        <begin position="51"/>
        <end position="62"/>
    </location>
</feature>
<evidence type="ECO:0000313" key="3">
    <source>
        <dbReference type="Proteomes" id="UP001497497"/>
    </source>
</evidence>
<name>A0AAV2ISQ5_LYMST</name>
<dbReference type="Proteomes" id="UP001497497">
    <property type="component" value="Unassembled WGS sequence"/>
</dbReference>
<dbReference type="AlphaFoldDB" id="A0AAV2ISQ5"/>
<feature type="compositionally biased region" description="Acidic residues" evidence="1">
    <location>
        <begin position="75"/>
        <end position="85"/>
    </location>
</feature>
<accession>A0AAV2ISQ5</accession>